<sequence length="139" mass="15800">MIGRPSLTSLIKRTYNTMGKLFKTIVGVGKVITGRPADLKKFFNPTADRGKTVWPKSQADLLRYGVRWDYDGVITREDGKEYHKYQLQPNAGKIPSTIKEWRDHNGGTHAVIATMYIERGTDPDDETFELAVRNSLEEL</sequence>
<dbReference type="VEuPathDB" id="FungiDB:P168DRAFT_147754"/>
<protein>
    <submittedName>
        <fullName evidence="1">Uncharacterized protein</fullName>
    </submittedName>
</protein>
<dbReference type="EMBL" id="MSFM01000005">
    <property type="protein sequence ID" value="PKY05243.1"/>
    <property type="molecule type" value="Genomic_DNA"/>
</dbReference>
<dbReference type="GeneID" id="36540301"/>
<dbReference type="OrthoDB" id="2787676at2759"/>
<proteinExistence type="predicted"/>
<keyword evidence="2" id="KW-1185">Reference proteome</keyword>
<evidence type="ECO:0000313" key="2">
    <source>
        <dbReference type="Proteomes" id="UP000234254"/>
    </source>
</evidence>
<gene>
    <name evidence="1" type="ORF">P168DRAFT_147754</name>
</gene>
<organism evidence="1 2">
    <name type="scientific">Aspergillus campestris (strain IBT 28561)</name>
    <dbReference type="NCBI Taxonomy" id="1392248"/>
    <lineage>
        <taxon>Eukaryota</taxon>
        <taxon>Fungi</taxon>
        <taxon>Dikarya</taxon>
        <taxon>Ascomycota</taxon>
        <taxon>Pezizomycotina</taxon>
        <taxon>Eurotiomycetes</taxon>
        <taxon>Eurotiomycetidae</taxon>
        <taxon>Eurotiales</taxon>
        <taxon>Aspergillaceae</taxon>
        <taxon>Aspergillus</taxon>
        <taxon>Aspergillus subgen. Circumdati</taxon>
    </lineage>
</organism>
<comment type="caution">
    <text evidence="1">The sequence shown here is derived from an EMBL/GenBank/DDBJ whole genome shotgun (WGS) entry which is preliminary data.</text>
</comment>
<accession>A0A2I1D5W0</accession>
<dbReference type="AlphaFoldDB" id="A0A2I1D5W0"/>
<evidence type="ECO:0000313" key="1">
    <source>
        <dbReference type="EMBL" id="PKY05243.1"/>
    </source>
</evidence>
<dbReference type="Proteomes" id="UP000234254">
    <property type="component" value="Unassembled WGS sequence"/>
</dbReference>
<dbReference type="RefSeq" id="XP_024693837.1">
    <property type="nucleotide sequence ID" value="XM_024832779.1"/>
</dbReference>
<reference evidence="1" key="1">
    <citation type="submission" date="2016-12" db="EMBL/GenBank/DDBJ databases">
        <title>The genomes of Aspergillus section Nigri reveals drivers in fungal speciation.</title>
        <authorList>
            <consortium name="DOE Joint Genome Institute"/>
            <person name="Vesth T.C."/>
            <person name="Nybo J."/>
            <person name="Theobald S."/>
            <person name="Brandl J."/>
            <person name="Frisvad J.C."/>
            <person name="Nielsen K.F."/>
            <person name="Lyhne E.K."/>
            <person name="Kogle M.E."/>
            <person name="Kuo A."/>
            <person name="Riley R."/>
            <person name="Clum A."/>
            <person name="Nolan M."/>
            <person name="Lipzen A."/>
            <person name="Salamov A."/>
            <person name="Henrissat B."/>
            <person name="Wiebenga A."/>
            <person name="De vries R.P."/>
            <person name="Grigoriev I.V."/>
            <person name="Mortensen U.H."/>
            <person name="Andersen M.R."/>
            <person name="Baker S.E."/>
        </authorList>
    </citation>
    <scope>NUCLEOTIDE SEQUENCE</scope>
    <source>
        <strain evidence="1">IBT 28561</strain>
    </source>
</reference>
<name>A0A2I1D5W0_ASPC2</name>